<gene>
    <name evidence="2" type="ORF">EDS130_LOCUS33017</name>
</gene>
<reference evidence="2" key="1">
    <citation type="submission" date="2021-02" db="EMBL/GenBank/DDBJ databases">
        <authorList>
            <person name="Nowell W R."/>
        </authorList>
    </citation>
    <scope>NUCLEOTIDE SEQUENCE</scope>
</reference>
<dbReference type="Proteomes" id="UP000663852">
    <property type="component" value="Unassembled WGS sequence"/>
</dbReference>
<evidence type="ECO:0000313" key="2">
    <source>
        <dbReference type="EMBL" id="CAF1346284.1"/>
    </source>
</evidence>
<keyword evidence="1" id="KW-0472">Membrane</keyword>
<protein>
    <submittedName>
        <fullName evidence="2">Uncharacterized protein</fullName>
    </submittedName>
</protein>
<keyword evidence="1" id="KW-1133">Transmembrane helix</keyword>
<feature type="transmembrane region" description="Helical" evidence="1">
    <location>
        <begin position="45"/>
        <end position="64"/>
    </location>
</feature>
<feature type="transmembrane region" description="Helical" evidence="1">
    <location>
        <begin position="71"/>
        <end position="93"/>
    </location>
</feature>
<dbReference type="OrthoDB" id="5334159at2759"/>
<keyword evidence="1" id="KW-0812">Transmembrane</keyword>
<evidence type="ECO:0000313" key="3">
    <source>
        <dbReference type="Proteomes" id="UP000663852"/>
    </source>
</evidence>
<comment type="caution">
    <text evidence="2">The sequence shown here is derived from an EMBL/GenBank/DDBJ whole genome shotgun (WGS) entry which is preliminary data.</text>
</comment>
<proteinExistence type="predicted"/>
<organism evidence="2 3">
    <name type="scientific">Adineta ricciae</name>
    <name type="common">Rotifer</name>
    <dbReference type="NCBI Taxonomy" id="249248"/>
    <lineage>
        <taxon>Eukaryota</taxon>
        <taxon>Metazoa</taxon>
        <taxon>Spiralia</taxon>
        <taxon>Gnathifera</taxon>
        <taxon>Rotifera</taxon>
        <taxon>Eurotatoria</taxon>
        <taxon>Bdelloidea</taxon>
        <taxon>Adinetida</taxon>
        <taxon>Adinetidae</taxon>
        <taxon>Adineta</taxon>
    </lineage>
</organism>
<accession>A0A815H3H1</accession>
<feature type="transmembrane region" description="Helical" evidence="1">
    <location>
        <begin position="105"/>
        <end position="124"/>
    </location>
</feature>
<sequence length="151" mass="17751">MTSLLKIYSWISIIFPWFSSLLYLFLPGETMKYFGHSPTPSGEFWVQVVASGDILIGFLALVGLRTKHNGVLKLILQSIAIYTIFHMSTFWYVHAYRKNHPYGCVSYMIFLVMCIVVCIWWGWWKSPHQLNNTTVFENKNKYRFLSFFTNV</sequence>
<evidence type="ECO:0000256" key="1">
    <source>
        <dbReference type="SAM" id="Phobius"/>
    </source>
</evidence>
<name>A0A815H3H1_ADIRI</name>
<dbReference type="EMBL" id="CAJNOJ010000259">
    <property type="protein sequence ID" value="CAF1346284.1"/>
    <property type="molecule type" value="Genomic_DNA"/>
</dbReference>
<dbReference type="AlphaFoldDB" id="A0A815H3H1"/>
<feature type="transmembrane region" description="Helical" evidence="1">
    <location>
        <begin position="7"/>
        <end position="25"/>
    </location>
</feature>